<reference evidence="1" key="1">
    <citation type="submission" date="2019-02" db="EMBL/GenBank/DDBJ databases">
        <authorList>
            <person name="Gruber-Vodicka R. H."/>
            <person name="Seah K. B. B."/>
        </authorList>
    </citation>
    <scope>NUCLEOTIDE SEQUENCE</scope>
    <source>
        <strain evidence="1">BECK_BZ15</strain>
    </source>
</reference>
<evidence type="ECO:0000313" key="1">
    <source>
        <dbReference type="EMBL" id="VFJ50419.1"/>
    </source>
</evidence>
<proteinExistence type="predicted"/>
<dbReference type="AlphaFoldDB" id="A0A450SDA1"/>
<protein>
    <submittedName>
        <fullName evidence="1">Uncharacterized protein</fullName>
    </submittedName>
</protein>
<dbReference type="EMBL" id="CAADEW010000027">
    <property type="protein sequence ID" value="VFJ50419.1"/>
    <property type="molecule type" value="Genomic_DNA"/>
</dbReference>
<gene>
    <name evidence="1" type="ORF">BECKFW1821A_GA0114235_102717</name>
</gene>
<name>A0A450SDA1_9GAMM</name>
<accession>A0A450SDA1</accession>
<organism evidence="1">
    <name type="scientific">Candidatus Kentrum sp. FW</name>
    <dbReference type="NCBI Taxonomy" id="2126338"/>
    <lineage>
        <taxon>Bacteria</taxon>
        <taxon>Pseudomonadati</taxon>
        <taxon>Pseudomonadota</taxon>
        <taxon>Gammaproteobacteria</taxon>
        <taxon>Candidatus Kentrum</taxon>
    </lineage>
</organism>
<sequence>MDPGVAFGRKQFLPAMALYFLEEFQHECRYPARVLDSNLAMDRNKTHYIASLSEGRRLIFDALEETDPVTIFELADRFGVEDMFHVPKDIAFVASLLY</sequence>